<organism evidence="1 2">
    <name type="scientific">Terriglobus roseus</name>
    <dbReference type="NCBI Taxonomy" id="392734"/>
    <lineage>
        <taxon>Bacteria</taxon>
        <taxon>Pseudomonadati</taxon>
        <taxon>Acidobacteriota</taxon>
        <taxon>Terriglobia</taxon>
        <taxon>Terriglobales</taxon>
        <taxon>Acidobacteriaceae</taxon>
        <taxon>Terriglobus</taxon>
    </lineage>
</organism>
<dbReference type="OrthoDB" id="116808at2"/>
<dbReference type="RefSeq" id="WP_083345787.1">
    <property type="nucleotide sequence ID" value="NZ_LT629690.1"/>
</dbReference>
<gene>
    <name evidence="1" type="ORF">SAMN05444167_2919</name>
</gene>
<evidence type="ECO:0000313" key="2">
    <source>
        <dbReference type="Proteomes" id="UP000182427"/>
    </source>
</evidence>
<protein>
    <submittedName>
        <fullName evidence="1">Bacteriocin-protection, YdeI or OmpD-Associated</fullName>
    </submittedName>
</protein>
<accession>A0A1G7MVG9</accession>
<dbReference type="Gene3D" id="2.40.30.100">
    <property type="entry name" value="AF2212/PG0164-like"/>
    <property type="match status" value="1"/>
</dbReference>
<dbReference type="Proteomes" id="UP000182427">
    <property type="component" value="Chromosome I"/>
</dbReference>
<dbReference type="Pfam" id="PF13376">
    <property type="entry name" value="OmdA"/>
    <property type="match status" value="2"/>
</dbReference>
<dbReference type="EMBL" id="LT629690">
    <property type="protein sequence ID" value="SDF65818.1"/>
    <property type="molecule type" value="Genomic_DNA"/>
</dbReference>
<dbReference type="Pfam" id="PF08922">
    <property type="entry name" value="DUF1905"/>
    <property type="match status" value="1"/>
</dbReference>
<dbReference type="AlphaFoldDB" id="A0A1G7MVG9"/>
<dbReference type="InterPro" id="IPR015018">
    <property type="entry name" value="DUF1905"/>
</dbReference>
<evidence type="ECO:0000313" key="1">
    <source>
        <dbReference type="EMBL" id="SDF65818.1"/>
    </source>
</evidence>
<name>A0A1G7MVG9_9BACT</name>
<keyword evidence="2" id="KW-1185">Reference proteome</keyword>
<reference evidence="1 2" key="1">
    <citation type="submission" date="2016-10" db="EMBL/GenBank/DDBJ databases">
        <authorList>
            <person name="de Groot N.N."/>
        </authorList>
    </citation>
    <scope>NUCLEOTIDE SEQUENCE [LARGE SCALE GENOMIC DNA]</scope>
    <source>
        <strain evidence="1 2">GAS232</strain>
    </source>
</reference>
<proteinExistence type="predicted"/>
<dbReference type="InterPro" id="IPR037079">
    <property type="entry name" value="AF2212/PG0164-like_sf"/>
</dbReference>
<sequence>MKTKPRSFKATLEKMQDTLGWTIVPVPFDPAKVWPEKIRQRIKGTINGFAFRTSLFPVTGKTGTYFLLVNRSMQVGGDASLGHVASFTLEPDLDPRPAELPEELDALLDEEPGLREYYESFTEYTRREMGKWILGVKSDEARMRRAQQGAERMLFAMEGERELPPAIAKALNARPKAKAGWAKMTELQRRNGLLAVGYYQTPESRAKRIQKLCDEAEKRAGK</sequence>
<dbReference type="SUPFAM" id="SSF141694">
    <property type="entry name" value="AF2212/PG0164-like"/>
    <property type="match status" value="1"/>
</dbReference>